<dbReference type="GO" id="GO:0009966">
    <property type="term" value="P:regulation of signal transduction"/>
    <property type="evidence" value="ECO:0007669"/>
    <property type="project" value="InterPro"/>
</dbReference>
<evidence type="ECO:0000313" key="2">
    <source>
        <dbReference type="EMBL" id="CAE0267868.1"/>
    </source>
</evidence>
<feature type="region of interest" description="Disordered" evidence="1">
    <location>
        <begin position="20"/>
        <end position="128"/>
    </location>
</feature>
<dbReference type="PANTHER" id="PTHR12398:SF20">
    <property type="entry name" value="PROTEIN PHOSPHATASE 1 REGULATORY INHIBITOR SUBUNIT 2"/>
    <property type="match status" value="1"/>
</dbReference>
<dbReference type="Pfam" id="PF04979">
    <property type="entry name" value="IPP-2"/>
    <property type="match status" value="1"/>
</dbReference>
<dbReference type="AlphaFoldDB" id="A0A7S3GJ20"/>
<feature type="compositionally biased region" description="Acidic residues" evidence="1">
    <location>
        <begin position="119"/>
        <end position="128"/>
    </location>
</feature>
<accession>A0A7S3GJ20</accession>
<dbReference type="GO" id="GO:0004864">
    <property type="term" value="F:protein phosphatase inhibitor activity"/>
    <property type="evidence" value="ECO:0007669"/>
    <property type="project" value="InterPro"/>
</dbReference>
<protein>
    <recommendedName>
        <fullName evidence="3">Protein phosphatase inhibitor 2</fullName>
    </recommendedName>
</protein>
<feature type="compositionally biased region" description="Basic and acidic residues" evidence="1">
    <location>
        <begin position="49"/>
        <end position="58"/>
    </location>
</feature>
<gene>
    <name evidence="2" type="ORF">PBIL07802_LOCUS30214</name>
</gene>
<reference evidence="2" key="1">
    <citation type="submission" date="2021-01" db="EMBL/GenBank/DDBJ databases">
        <authorList>
            <person name="Corre E."/>
            <person name="Pelletier E."/>
            <person name="Niang G."/>
            <person name="Scheremetjew M."/>
            <person name="Finn R."/>
            <person name="Kale V."/>
            <person name="Holt S."/>
            <person name="Cochrane G."/>
            <person name="Meng A."/>
            <person name="Brown T."/>
            <person name="Cohen L."/>
        </authorList>
    </citation>
    <scope>NUCLEOTIDE SEQUENCE</scope>
    <source>
        <strain evidence="2">NIES-2562</strain>
    </source>
</reference>
<feature type="compositionally biased region" description="Basic and acidic residues" evidence="1">
    <location>
        <begin position="22"/>
        <end position="41"/>
    </location>
</feature>
<evidence type="ECO:0000256" key="1">
    <source>
        <dbReference type="SAM" id="MobiDB-lite"/>
    </source>
</evidence>
<dbReference type="InterPro" id="IPR007062">
    <property type="entry name" value="PPI-2"/>
</dbReference>
<name>A0A7S3GJ20_9EUKA</name>
<organism evidence="2">
    <name type="scientific">Palpitomonas bilix</name>
    <dbReference type="NCBI Taxonomy" id="652834"/>
    <lineage>
        <taxon>Eukaryota</taxon>
        <taxon>Eukaryota incertae sedis</taxon>
    </lineage>
</organism>
<dbReference type="PANTHER" id="PTHR12398">
    <property type="entry name" value="PROTEIN PHOSPHATASE INHIBITOR"/>
    <property type="match status" value="1"/>
</dbReference>
<feature type="compositionally biased region" description="Basic and acidic residues" evidence="1">
    <location>
        <begin position="84"/>
        <end position="100"/>
    </location>
</feature>
<evidence type="ECO:0008006" key="3">
    <source>
        <dbReference type="Google" id="ProtNLM"/>
    </source>
</evidence>
<proteinExistence type="predicted"/>
<dbReference type="EMBL" id="HBIB01046000">
    <property type="protein sequence ID" value="CAE0267868.1"/>
    <property type="molecule type" value="Transcribed_RNA"/>
</dbReference>
<sequence>MDPVPKNHHIRWDEQNLDENEEWKKEAAQDPNRRWIEEPKTPYEYLPADGREGSENKNGEASSNVSLSDALAKLEGSSEPTVVEVEREKEEHDKDFENKRKEHYHVNSLKEALRKQYEGEEDSDDEDE</sequence>